<name>A0A1D7Y2S4_9ACTN</name>
<evidence type="ECO:0000313" key="3">
    <source>
        <dbReference type="Proteomes" id="UP000094960"/>
    </source>
</evidence>
<dbReference type="EMBL" id="CP017248">
    <property type="protein sequence ID" value="AOR29699.1"/>
    <property type="molecule type" value="Genomic_DNA"/>
</dbReference>
<protein>
    <submittedName>
        <fullName evidence="2">Uncharacterized protein</fullName>
    </submittedName>
</protein>
<evidence type="ECO:0000313" key="2">
    <source>
        <dbReference type="EMBL" id="AOR29699.1"/>
    </source>
</evidence>
<dbReference type="RefSeq" id="WP_069776360.1">
    <property type="nucleotide sequence ID" value="NZ_CP017248.1"/>
</dbReference>
<reference evidence="3" key="1">
    <citation type="submission" date="2016-09" db="EMBL/GenBank/DDBJ databases">
        <title>Streptomyces puniciscabiei strain:TW1S1 Genome sequencing and assembly.</title>
        <authorList>
            <person name="Kim M.-K."/>
            <person name="Kim S.B."/>
        </authorList>
    </citation>
    <scope>NUCLEOTIDE SEQUENCE [LARGE SCALE GENOMIC DNA]</scope>
    <source>
        <strain evidence="3">TW1S1</strain>
    </source>
</reference>
<sequence length="209" mass="22703">MAATSFDTALYRYNRAHEEGDNFERIVDLATALEAVLTGDDKGEGLSLRLKNRAAALLATPTDTGTSIFSDITKLYELRSRLVHGGSIPQKDLVKIIMSVSTVPDGAMFGVALAFAVDRTRDLVRRSFLARLCLGSGTEPLWPFGKSTPVDAALADDTTRAQWRAHWRDQLAGLGAASAANPARPGTDPITRRSNTQTQPRHSTEPRPK</sequence>
<dbReference type="AlphaFoldDB" id="A0A1D7Y2S4"/>
<feature type="compositionally biased region" description="Polar residues" evidence="1">
    <location>
        <begin position="192"/>
        <end position="201"/>
    </location>
</feature>
<dbReference type="Proteomes" id="UP000094960">
    <property type="component" value="Chromosome"/>
</dbReference>
<dbReference type="KEGG" id="spun:BFF78_00055"/>
<organism evidence="2 3">
    <name type="scientific">Streptomyces fodineus</name>
    <dbReference type="NCBI Taxonomy" id="1904616"/>
    <lineage>
        <taxon>Bacteria</taxon>
        <taxon>Bacillati</taxon>
        <taxon>Actinomycetota</taxon>
        <taxon>Actinomycetes</taxon>
        <taxon>Kitasatosporales</taxon>
        <taxon>Streptomycetaceae</taxon>
        <taxon>Streptomyces</taxon>
    </lineage>
</organism>
<feature type="region of interest" description="Disordered" evidence="1">
    <location>
        <begin position="174"/>
        <end position="209"/>
    </location>
</feature>
<proteinExistence type="predicted"/>
<evidence type="ECO:0000256" key="1">
    <source>
        <dbReference type="SAM" id="MobiDB-lite"/>
    </source>
</evidence>
<gene>
    <name evidence="2" type="ORF">BFF78_00055</name>
</gene>
<keyword evidence="3" id="KW-1185">Reference proteome</keyword>
<accession>A0A1D7Y2S4</accession>